<dbReference type="InterPro" id="IPR018490">
    <property type="entry name" value="cNMP-bd_dom_sf"/>
</dbReference>
<dbReference type="Pfam" id="PF00027">
    <property type="entry name" value="cNMP_binding"/>
    <property type="match status" value="1"/>
</dbReference>
<dbReference type="InterPro" id="IPR000595">
    <property type="entry name" value="cNMP-bd_dom"/>
</dbReference>
<comment type="caution">
    <text evidence="2">The sequence shown here is derived from an EMBL/GenBank/DDBJ whole genome shotgun (WGS) entry which is preliminary data.</text>
</comment>
<evidence type="ECO:0000313" key="2">
    <source>
        <dbReference type="EMBL" id="MFB9074919.1"/>
    </source>
</evidence>
<dbReference type="EMBL" id="JBHMFI010000004">
    <property type="protein sequence ID" value="MFB9074919.1"/>
    <property type="molecule type" value="Genomic_DNA"/>
</dbReference>
<dbReference type="CDD" id="cd00038">
    <property type="entry name" value="CAP_ED"/>
    <property type="match status" value="1"/>
</dbReference>
<feature type="domain" description="Cyclic nucleotide-binding" evidence="1">
    <location>
        <begin position="1"/>
        <end position="84"/>
    </location>
</feature>
<dbReference type="Proteomes" id="UP001589575">
    <property type="component" value="Unassembled WGS sequence"/>
</dbReference>
<keyword evidence="3" id="KW-1185">Reference proteome</keyword>
<gene>
    <name evidence="2" type="ORF">ACFFX0_28530</name>
</gene>
<dbReference type="SUPFAM" id="SSF51206">
    <property type="entry name" value="cAMP-binding domain-like"/>
    <property type="match status" value="1"/>
</dbReference>
<name>A0ABV5G7Q0_9MICC</name>
<organism evidence="2 3">
    <name type="scientific">Citricoccus parietis</name>
    <dbReference type="NCBI Taxonomy" id="592307"/>
    <lineage>
        <taxon>Bacteria</taxon>
        <taxon>Bacillati</taxon>
        <taxon>Actinomycetota</taxon>
        <taxon>Actinomycetes</taxon>
        <taxon>Micrococcales</taxon>
        <taxon>Micrococcaceae</taxon>
        <taxon>Citricoccus</taxon>
    </lineage>
</organism>
<dbReference type="InterPro" id="IPR014710">
    <property type="entry name" value="RmlC-like_jellyroll"/>
</dbReference>
<sequence>MYFITAGQVELTSQGSGGRRYRQAYLSPGMIFGEIALGQAGRQLTTVRAMGPVTTRVLTAQVISALEESDPQLAIKLWSALARDAYTSVEQMSRESGARFE</sequence>
<evidence type="ECO:0000259" key="1">
    <source>
        <dbReference type="PROSITE" id="PS50042"/>
    </source>
</evidence>
<dbReference type="PROSITE" id="PS50042">
    <property type="entry name" value="CNMP_BINDING_3"/>
    <property type="match status" value="1"/>
</dbReference>
<protein>
    <submittedName>
        <fullName evidence="2">Cyclic nucleotide-binding domain-containing protein</fullName>
    </submittedName>
</protein>
<dbReference type="Gene3D" id="2.60.120.10">
    <property type="entry name" value="Jelly Rolls"/>
    <property type="match status" value="1"/>
</dbReference>
<proteinExistence type="predicted"/>
<accession>A0ABV5G7Q0</accession>
<reference evidence="2 3" key="1">
    <citation type="submission" date="2024-09" db="EMBL/GenBank/DDBJ databases">
        <authorList>
            <person name="Sun Q."/>
            <person name="Mori K."/>
        </authorList>
    </citation>
    <scope>NUCLEOTIDE SEQUENCE [LARGE SCALE GENOMIC DNA]</scope>
    <source>
        <strain evidence="2 3">CCM 7609</strain>
    </source>
</reference>
<evidence type="ECO:0000313" key="3">
    <source>
        <dbReference type="Proteomes" id="UP001589575"/>
    </source>
</evidence>